<evidence type="ECO:0000256" key="6">
    <source>
        <dbReference type="ARBA" id="ARBA00022871"/>
    </source>
</evidence>
<dbReference type="FunFam" id="3.30.450.30:FF:000007">
    <property type="entry name" value="Profilin"/>
    <property type="match status" value="1"/>
</dbReference>
<evidence type="ECO:0000256" key="7">
    <source>
        <dbReference type="ARBA" id="ARBA00023121"/>
    </source>
</evidence>
<comment type="similarity">
    <text evidence="2 9">Belongs to the profilin family.</text>
</comment>
<organism evidence="10">
    <name type="scientific">Castor canadensis</name>
    <name type="common">American beaver</name>
    <dbReference type="NCBI Taxonomy" id="51338"/>
    <lineage>
        <taxon>Eukaryota</taxon>
        <taxon>Metazoa</taxon>
        <taxon>Chordata</taxon>
        <taxon>Craniata</taxon>
        <taxon>Vertebrata</taxon>
        <taxon>Euteleostomi</taxon>
        <taxon>Mammalia</taxon>
        <taxon>Eutheria</taxon>
        <taxon>Euarchontoglires</taxon>
        <taxon>Glires</taxon>
        <taxon>Rodentia</taxon>
        <taxon>Castorimorpha</taxon>
        <taxon>Castoridae</taxon>
        <taxon>Castor</taxon>
    </lineage>
</organism>
<name>A0A8C0W442_CASCN</name>
<protein>
    <recommendedName>
        <fullName evidence="9">Profilin</fullName>
    </recommendedName>
</protein>
<dbReference type="GO" id="GO:0005938">
    <property type="term" value="C:cell cortex"/>
    <property type="evidence" value="ECO:0007669"/>
    <property type="project" value="TreeGrafter"/>
</dbReference>
<evidence type="ECO:0000313" key="11">
    <source>
        <dbReference type="Proteomes" id="UP001732720"/>
    </source>
</evidence>
<keyword evidence="3" id="KW-0217">Developmental protein</keyword>
<keyword evidence="5" id="KW-0221">Differentiation</keyword>
<reference evidence="10" key="1">
    <citation type="submission" date="2023-09" db="UniProtKB">
        <authorList>
            <consortium name="Ensembl"/>
        </authorList>
    </citation>
    <scope>IDENTIFICATION</scope>
</reference>
<comment type="function">
    <text evidence="8">Involved in male fertility. Required for manchette development and acrosome biogenesis during spermiogenesis. Binds in vitro to phospholipids, including phosphatidylinositol 3-phosphate (PtdIns(3)P), phosphatidylinositol 4,5-bisphosphate (PtdIns(4,5)P2), phosphatidylinositol 4-phosphate (PtdIns(4)P) and phosphatidic acid (PA). Contrary to other profilin family members, does not bind to actin in vitro.</text>
</comment>
<keyword evidence="6" id="KW-0744">Spermatogenesis</keyword>
<dbReference type="AlphaFoldDB" id="A0A8C0W442"/>
<dbReference type="CTD" id="375189"/>
<dbReference type="Pfam" id="PF00235">
    <property type="entry name" value="Profilin"/>
    <property type="match status" value="1"/>
</dbReference>
<dbReference type="Proteomes" id="UP001732720">
    <property type="component" value="Chromosome 12"/>
</dbReference>
<dbReference type="InterPro" id="IPR048278">
    <property type="entry name" value="PFN"/>
</dbReference>
<evidence type="ECO:0000313" key="12">
    <source>
        <dbReference type="RefSeq" id="XP_020043829.1"/>
    </source>
</evidence>
<dbReference type="KEGG" id="ccan:109703025"/>
<dbReference type="InterPro" id="IPR005455">
    <property type="entry name" value="PFN_euk"/>
</dbReference>
<keyword evidence="7" id="KW-0446">Lipid-binding</keyword>
<comment type="subcellular location">
    <subcellularLocation>
        <location evidence="1">Cytoplasm</location>
    </subcellularLocation>
</comment>
<accession>A0A8C0W442</accession>
<evidence type="ECO:0000256" key="9">
    <source>
        <dbReference type="RuleBase" id="RU003909"/>
    </source>
</evidence>
<dbReference type="OrthoDB" id="421374at2759"/>
<keyword evidence="4" id="KW-0963">Cytoplasm</keyword>
<dbReference type="PANTHER" id="PTHR11604">
    <property type="entry name" value="PROFILIN"/>
    <property type="match status" value="1"/>
</dbReference>
<gene>
    <name evidence="10 12" type="primary">Pfn4</name>
</gene>
<dbReference type="PANTHER" id="PTHR11604:SF2">
    <property type="entry name" value="PROFILIN-4"/>
    <property type="match status" value="1"/>
</dbReference>
<dbReference type="CDD" id="cd00148">
    <property type="entry name" value="PROF"/>
    <property type="match status" value="1"/>
</dbReference>
<reference evidence="12" key="2">
    <citation type="submission" date="2025-04" db="UniProtKB">
        <authorList>
            <consortium name="RefSeq"/>
        </authorList>
    </citation>
    <scope>IDENTIFICATION</scope>
    <source>
        <tissue evidence="12">Leukocyte</tissue>
    </source>
</reference>
<sequence length="129" mass="14381">MSHLQNLLLDTLLGTKHVDSAALIKLQERSLCVASPGFSVMPSDVGTLVNGFAKNPLQTRREGLYFKEMDYKCVRSDDYSLYAKNENNGLVVVKTHLYLLVATYTAGMYPSICVEATEKLGEYLRKKGN</sequence>
<dbReference type="GO" id="GO:0003785">
    <property type="term" value="F:actin monomer binding"/>
    <property type="evidence" value="ECO:0007669"/>
    <property type="project" value="TreeGrafter"/>
</dbReference>
<keyword evidence="11" id="KW-1185">Reference proteome</keyword>
<evidence type="ECO:0000256" key="4">
    <source>
        <dbReference type="ARBA" id="ARBA00022490"/>
    </source>
</evidence>
<dbReference type="GeneID" id="109703025"/>
<keyword evidence="9" id="KW-0009">Actin-binding</keyword>
<dbReference type="SUPFAM" id="SSF55770">
    <property type="entry name" value="Profilin (actin-binding protein)"/>
    <property type="match status" value="1"/>
</dbReference>
<dbReference type="Ensembl" id="ENSCCNT00000007296.1">
    <property type="protein sequence ID" value="ENSCCNP00000005537.1"/>
    <property type="gene ID" value="ENSCCNG00000005889.1"/>
</dbReference>
<evidence type="ECO:0000313" key="10">
    <source>
        <dbReference type="Ensembl" id="ENSCCNP00000005537.1"/>
    </source>
</evidence>
<dbReference type="RefSeq" id="XP_020043829.1">
    <property type="nucleotide sequence ID" value="XM_020188240.1"/>
</dbReference>
<dbReference type="Gene3D" id="3.30.450.30">
    <property type="entry name" value="Dynein light chain 2a, cytoplasmic"/>
    <property type="match status" value="1"/>
</dbReference>
<evidence type="ECO:0000256" key="5">
    <source>
        <dbReference type="ARBA" id="ARBA00022782"/>
    </source>
</evidence>
<evidence type="ECO:0000256" key="8">
    <source>
        <dbReference type="ARBA" id="ARBA00059169"/>
    </source>
</evidence>
<dbReference type="GO" id="GO:0007283">
    <property type="term" value="P:spermatogenesis"/>
    <property type="evidence" value="ECO:0007669"/>
    <property type="project" value="UniProtKB-KW"/>
</dbReference>
<evidence type="ECO:0000256" key="1">
    <source>
        <dbReference type="ARBA" id="ARBA00004496"/>
    </source>
</evidence>
<proteinExistence type="inferred from homology"/>
<dbReference type="SMART" id="SM00392">
    <property type="entry name" value="PROF"/>
    <property type="match status" value="1"/>
</dbReference>
<evidence type="ECO:0000256" key="2">
    <source>
        <dbReference type="ARBA" id="ARBA00010058"/>
    </source>
</evidence>
<dbReference type="InterPro" id="IPR036140">
    <property type="entry name" value="PFN_sf"/>
</dbReference>
<dbReference type="GO" id="GO:0008289">
    <property type="term" value="F:lipid binding"/>
    <property type="evidence" value="ECO:0007669"/>
    <property type="project" value="UniProtKB-KW"/>
</dbReference>
<dbReference type="GO" id="GO:0030154">
    <property type="term" value="P:cell differentiation"/>
    <property type="evidence" value="ECO:0007669"/>
    <property type="project" value="UniProtKB-KW"/>
</dbReference>
<evidence type="ECO:0000256" key="3">
    <source>
        <dbReference type="ARBA" id="ARBA00022473"/>
    </source>
</evidence>